<dbReference type="Proteomes" id="UP000199087">
    <property type="component" value="Unassembled WGS sequence"/>
</dbReference>
<name>A0A0U1P202_9BACI</name>
<evidence type="ECO:0000313" key="2">
    <source>
        <dbReference type="EMBL" id="CRK84334.1"/>
    </source>
</evidence>
<protein>
    <submittedName>
        <fullName evidence="2">Germination and sporulation lytic protein</fullName>
    </submittedName>
</protein>
<reference evidence="3" key="1">
    <citation type="submission" date="2015-05" db="EMBL/GenBank/DDBJ databases">
        <authorList>
            <person name="Urmite Genomes"/>
        </authorList>
    </citation>
    <scope>NUCLEOTIDE SEQUENCE [LARGE SCALE GENOMIC DNA]</scope>
    <source>
        <strain evidence="3">LF1</strain>
    </source>
</reference>
<keyword evidence="3" id="KW-1185">Reference proteome</keyword>
<evidence type="ECO:0000259" key="1">
    <source>
        <dbReference type="SMART" id="SM00909"/>
    </source>
</evidence>
<dbReference type="STRING" id="1499688.BN000_04342"/>
<dbReference type="InterPro" id="IPR019606">
    <property type="entry name" value="GerMN"/>
</dbReference>
<evidence type="ECO:0000313" key="3">
    <source>
        <dbReference type="Proteomes" id="UP000199087"/>
    </source>
</evidence>
<feature type="domain" description="GerMN" evidence="1">
    <location>
        <begin position="100"/>
        <end position="189"/>
    </location>
</feature>
<dbReference type="SMART" id="SM00909">
    <property type="entry name" value="Germane"/>
    <property type="match status" value="2"/>
</dbReference>
<dbReference type="Pfam" id="PF10646">
    <property type="entry name" value="Germane"/>
    <property type="match status" value="2"/>
</dbReference>
<dbReference type="EMBL" id="CVRB01000004">
    <property type="protein sequence ID" value="CRK84334.1"/>
    <property type="molecule type" value="Genomic_DNA"/>
</dbReference>
<sequence>MLVQTILGGIDMSKNKAGTIVSAIFASTVLLSGCGMYGSETNKKIDPPQKVTMVDKNANKDKTAKKDNSQETVKTELYLIDKNGYVVPKTIDLPKNVTVAKQALDYLVQNGPGTDMLPNGFRAVLPEGTQTSVNVKDGVATVNFSKEFKNYQAGDELKILQSITWTLTQFNTIKQVKLQMNGHDLTEMPVNGTPISDKLSRANGINIDTKDIVDITNTKPLTVYYIGGDEGSYYYVPVTLRINNEVKDNVAAVVNALATGPNEKSNLVSEFMSDVKLLSAPKLEGGKVTLDFNENIYGGFKDKIISKALLDELVLSLTEQNGIDKVTLTVKGKPSLVDDKGKKSIEAVTRPEKVNTGSF</sequence>
<accession>A0A0U1P202</accession>
<feature type="domain" description="GerMN" evidence="1">
    <location>
        <begin position="250"/>
        <end position="339"/>
    </location>
</feature>
<proteinExistence type="predicted"/>
<dbReference type="AlphaFoldDB" id="A0A0U1P202"/>
<organism evidence="2 3">
    <name type="scientific">Neobacillus massiliamazoniensis</name>
    <dbReference type="NCBI Taxonomy" id="1499688"/>
    <lineage>
        <taxon>Bacteria</taxon>
        <taxon>Bacillati</taxon>
        <taxon>Bacillota</taxon>
        <taxon>Bacilli</taxon>
        <taxon>Bacillales</taxon>
        <taxon>Bacillaceae</taxon>
        <taxon>Neobacillus</taxon>
    </lineage>
</organism>
<gene>
    <name evidence="2" type="primary">gerM</name>
    <name evidence="2" type="ORF">BN000_04342</name>
</gene>